<accession>A0ABU2A805</accession>
<feature type="chain" id="PRO_5045488893" evidence="1">
    <location>
        <begin position="21"/>
        <end position="167"/>
    </location>
</feature>
<name>A0ABU2A805_9BURK</name>
<dbReference type="PROSITE" id="PS51257">
    <property type="entry name" value="PROKAR_LIPOPROTEIN"/>
    <property type="match status" value="1"/>
</dbReference>
<dbReference type="Proteomes" id="UP001180825">
    <property type="component" value="Unassembled WGS sequence"/>
</dbReference>
<proteinExistence type="predicted"/>
<comment type="caution">
    <text evidence="2">The sequence shown here is derived from an EMBL/GenBank/DDBJ whole genome shotgun (WGS) entry which is preliminary data.</text>
</comment>
<dbReference type="EMBL" id="JAVDXV010000004">
    <property type="protein sequence ID" value="MDR7333301.1"/>
    <property type="molecule type" value="Genomic_DNA"/>
</dbReference>
<organism evidence="2 3">
    <name type="scientific">Roseateles asaccharophilus</name>
    <dbReference type="NCBI Taxonomy" id="582607"/>
    <lineage>
        <taxon>Bacteria</taxon>
        <taxon>Pseudomonadati</taxon>
        <taxon>Pseudomonadota</taxon>
        <taxon>Betaproteobacteria</taxon>
        <taxon>Burkholderiales</taxon>
        <taxon>Sphaerotilaceae</taxon>
        <taxon>Roseateles</taxon>
    </lineage>
</organism>
<gene>
    <name evidence="2" type="ORF">J2X21_002435</name>
</gene>
<evidence type="ECO:0000256" key="1">
    <source>
        <dbReference type="SAM" id="SignalP"/>
    </source>
</evidence>
<keyword evidence="1" id="KW-0732">Signal</keyword>
<feature type="signal peptide" evidence="1">
    <location>
        <begin position="1"/>
        <end position="20"/>
    </location>
</feature>
<keyword evidence="3" id="KW-1185">Reference proteome</keyword>
<dbReference type="RefSeq" id="WP_310328782.1">
    <property type="nucleotide sequence ID" value="NZ_JAVDXV010000004.1"/>
</dbReference>
<protein>
    <submittedName>
        <fullName evidence="2">Uncharacterized protein</fullName>
    </submittedName>
</protein>
<sequence>MTSRLIASWICLWMACAAQAQNVGLNGVPLAGQSATTGASNFAAPDPELNWRDPQWLARQREQSRWRYQFGLEQQTRASGLQSPQAAVREAVWAGVSYDVTRKFSGGVEAPVWQRDTGWASRMAFEKPKDGGVAGLRGALSYKLGSQSKVTLRPSARRVMVTYAATW</sequence>
<evidence type="ECO:0000313" key="2">
    <source>
        <dbReference type="EMBL" id="MDR7333301.1"/>
    </source>
</evidence>
<reference evidence="2 3" key="1">
    <citation type="submission" date="2023-07" db="EMBL/GenBank/DDBJ databases">
        <title>Sorghum-associated microbial communities from plants grown in Nebraska, USA.</title>
        <authorList>
            <person name="Schachtman D."/>
        </authorList>
    </citation>
    <scope>NUCLEOTIDE SEQUENCE [LARGE SCALE GENOMIC DNA]</scope>
    <source>
        <strain evidence="2 3">BE316</strain>
    </source>
</reference>
<evidence type="ECO:0000313" key="3">
    <source>
        <dbReference type="Proteomes" id="UP001180825"/>
    </source>
</evidence>